<proteinExistence type="predicted"/>
<keyword evidence="2" id="KW-1185">Reference proteome</keyword>
<gene>
    <name evidence="1" type="ORF">N7537_003517</name>
</gene>
<dbReference type="AlphaFoldDB" id="A0AAD6H5E1"/>
<protein>
    <submittedName>
        <fullName evidence="1">Uncharacterized protein</fullName>
    </submittedName>
</protein>
<accession>A0AAD6H5E1</accession>
<evidence type="ECO:0000313" key="1">
    <source>
        <dbReference type="EMBL" id="KAJ5606898.1"/>
    </source>
</evidence>
<comment type="caution">
    <text evidence="1">The sequence shown here is derived from an EMBL/GenBank/DDBJ whole genome shotgun (WGS) entry which is preliminary data.</text>
</comment>
<organism evidence="1 2">
    <name type="scientific">Penicillium hordei</name>
    <dbReference type="NCBI Taxonomy" id="40994"/>
    <lineage>
        <taxon>Eukaryota</taxon>
        <taxon>Fungi</taxon>
        <taxon>Dikarya</taxon>
        <taxon>Ascomycota</taxon>
        <taxon>Pezizomycotina</taxon>
        <taxon>Eurotiomycetes</taxon>
        <taxon>Eurotiomycetidae</taxon>
        <taxon>Eurotiales</taxon>
        <taxon>Aspergillaceae</taxon>
        <taxon>Penicillium</taxon>
    </lineage>
</organism>
<dbReference type="Proteomes" id="UP001213799">
    <property type="component" value="Unassembled WGS sequence"/>
</dbReference>
<reference evidence="1" key="1">
    <citation type="journal article" date="2023" name="IMA Fungus">
        <title>Comparative genomic study of the Penicillium genus elucidates a diverse pangenome and 15 lateral gene transfer events.</title>
        <authorList>
            <person name="Petersen C."/>
            <person name="Sorensen T."/>
            <person name="Nielsen M.R."/>
            <person name="Sondergaard T.E."/>
            <person name="Sorensen J.L."/>
            <person name="Fitzpatrick D.A."/>
            <person name="Frisvad J.C."/>
            <person name="Nielsen K.L."/>
        </authorList>
    </citation>
    <scope>NUCLEOTIDE SEQUENCE</scope>
    <source>
        <strain evidence="1">IBT 12815</strain>
    </source>
</reference>
<reference evidence="1" key="2">
    <citation type="submission" date="2023-01" db="EMBL/GenBank/DDBJ databases">
        <authorList>
            <person name="Petersen C."/>
        </authorList>
    </citation>
    <scope>NUCLEOTIDE SEQUENCE</scope>
    <source>
        <strain evidence="1">IBT 12815</strain>
    </source>
</reference>
<evidence type="ECO:0000313" key="2">
    <source>
        <dbReference type="Proteomes" id="UP001213799"/>
    </source>
</evidence>
<sequence>MADICPFTGTPVNQYSDLRLETAFDTVFQRKSYHVSGSPGSETHCGIVPGELSDGLSETPCGLDPEEWGCPVKRNLRAFLTSDCAQAYHVFGEVKDGLSETRRGLVPEGEDSDGRQGEDTVHRTVTHRGYGLTSYAMGGGG</sequence>
<dbReference type="GeneID" id="81584817"/>
<name>A0AAD6H5E1_9EURO</name>
<dbReference type="EMBL" id="JAQJAE010000002">
    <property type="protein sequence ID" value="KAJ5606898.1"/>
    <property type="molecule type" value="Genomic_DNA"/>
</dbReference>
<dbReference type="RefSeq" id="XP_056754323.1">
    <property type="nucleotide sequence ID" value="XM_056894575.1"/>
</dbReference>